<dbReference type="PROSITE" id="PS50943">
    <property type="entry name" value="HTH_CROC1"/>
    <property type="match status" value="1"/>
</dbReference>
<keyword evidence="1" id="KW-0802">TPR repeat</keyword>
<dbReference type="SUPFAM" id="SSF47413">
    <property type="entry name" value="lambda repressor-like DNA-binding domains"/>
    <property type="match status" value="1"/>
</dbReference>
<evidence type="ECO:0000313" key="4">
    <source>
        <dbReference type="Proteomes" id="UP000251213"/>
    </source>
</evidence>
<feature type="domain" description="HTH cro/C1-type" evidence="2">
    <location>
        <begin position="21"/>
        <end position="74"/>
    </location>
</feature>
<dbReference type="EMBL" id="QJKK01000004">
    <property type="protein sequence ID" value="RAL24469.1"/>
    <property type="molecule type" value="Genomic_DNA"/>
</dbReference>
<dbReference type="Pfam" id="PF01381">
    <property type="entry name" value="HTH_3"/>
    <property type="match status" value="1"/>
</dbReference>
<dbReference type="InterPro" id="IPR001387">
    <property type="entry name" value="Cro/C1-type_HTH"/>
</dbReference>
<feature type="repeat" description="TPR" evidence="1">
    <location>
        <begin position="289"/>
        <end position="322"/>
    </location>
</feature>
<evidence type="ECO:0000313" key="3">
    <source>
        <dbReference type="EMBL" id="RAL24469.1"/>
    </source>
</evidence>
<dbReference type="PROSITE" id="PS50005">
    <property type="entry name" value="TPR"/>
    <property type="match status" value="2"/>
</dbReference>
<evidence type="ECO:0000259" key="2">
    <source>
        <dbReference type="PROSITE" id="PS50943"/>
    </source>
</evidence>
<keyword evidence="4" id="KW-1185">Reference proteome</keyword>
<dbReference type="GO" id="GO:0003677">
    <property type="term" value="F:DNA binding"/>
    <property type="evidence" value="ECO:0007669"/>
    <property type="project" value="InterPro"/>
</dbReference>
<dbReference type="OrthoDB" id="2987103at2"/>
<dbReference type="SMART" id="SM00530">
    <property type="entry name" value="HTH_XRE"/>
    <property type="match status" value="1"/>
</dbReference>
<dbReference type="InterPro" id="IPR010982">
    <property type="entry name" value="Lambda_DNA-bd_dom_sf"/>
</dbReference>
<comment type="caution">
    <text evidence="3">The sequence shown here is derived from an EMBL/GenBank/DDBJ whole genome shotgun (WGS) entry which is preliminary data.</text>
</comment>
<sequence length="495" mass="57195">MRNGSEDKPSSEMYKRIGRVLRQKRKASGKILEDFANDDISTSTISNIERGSTKVSWEKVVIYAKELGITEDELPSLLEGEQDQQQRLLNQLLNLERRIDLEGPDQVLKKINRLNIPSISPLMANVEYLKGRCYLKKKNWGKARLHFHQVLNIIKRYPDFHKTNLKAACHKDLARTYYFQENDLVKALDHVNLGLRSLITKSESQTEYSLLIGKISYLINLDQETETAKKTVDKLWDERDKIYSIDAKISLHENRAALLNKMELYEEARESASEGISLALKNNILDRAVELLNTYGSICINEQDFDQAEEYFLLALDTKPKIQKKYQKEYLLVTTLTLLGKLYKAQGHTTKAEKALLEAVELGKKTKSQEVLRYHDALVALGDCYFSKNKLRKAIAPYSQALEIAKIQSQAHKKFFWVEKEHELWVKLGMCYEKFDSEKLKLCMERSFRFNVEYIKRGGGEYMDKQFSSKILLHIGEPPDNRSTSLEGEPPDNLI</sequence>
<proteinExistence type="predicted"/>
<dbReference type="Gene3D" id="1.25.40.10">
    <property type="entry name" value="Tetratricopeptide repeat domain"/>
    <property type="match status" value="2"/>
</dbReference>
<gene>
    <name evidence="3" type="ORF">DL897_09120</name>
</gene>
<dbReference type="Gene3D" id="1.10.260.40">
    <property type="entry name" value="lambda repressor-like DNA-binding domains"/>
    <property type="match status" value="1"/>
</dbReference>
<dbReference type="CDD" id="cd00093">
    <property type="entry name" value="HTH_XRE"/>
    <property type="match status" value="1"/>
</dbReference>
<dbReference type="SMART" id="SM00028">
    <property type="entry name" value="TPR"/>
    <property type="match status" value="5"/>
</dbReference>
<accession>A0A364K5D0</accession>
<dbReference type="Pfam" id="PF13424">
    <property type="entry name" value="TPR_12"/>
    <property type="match status" value="1"/>
</dbReference>
<dbReference type="AlphaFoldDB" id="A0A364K5D0"/>
<dbReference type="Proteomes" id="UP000251213">
    <property type="component" value="Unassembled WGS sequence"/>
</dbReference>
<dbReference type="Pfam" id="PF13181">
    <property type="entry name" value="TPR_8"/>
    <property type="match status" value="1"/>
</dbReference>
<evidence type="ECO:0000256" key="1">
    <source>
        <dbReference type="PROSITE-ProRule" id="PRU00339"/>
    </source>
</evidence>
<protein>
    <recommendedName>
        <fullName evidence="2">HTH cro/C1-type domain-containing protein</fullName>
    </recommendedName>
</protein>
<feature type="repeat" description="TPR" evidence="1">
    <location>
        <begin position="375"/>
        <end position="408"/>
    </location>
</feature>
<dbReference type="InterPro" id="IPR019734">
    <property type="entry name" value="TPR_rpt"/>
</dbReference>
<reference evidence="3 4" key="2">
    <citation type="submission" date="2018-06" db="EMBL/GenBank/DDBJ databases">
        <authorList>
            <person name="Zhirakovskaya E."/>
        </authorList>
    </citation>
    <scope>NUCLEOTIDE SEQUENCE [LARGE SCALE GENOMIC DNA]</scope>
    <source>
        <strain evidence="3 4">FBKL4.011</strain>
    </source>
</reference>
<dbReference type="SUPFAM" id="SSF48452">
    <property type="entry name" value="TPR-like"/>
    <property type="match status" value="2"/>
</dbReference>
<name>A0A364K5D0_9BACL</name>
<organism evidence="3 4">
    <name type="scientific">Thermoflavimicrobium daqui</name>
    <dbReference type="NCBI Taxonomy" id="2137476"/>
    <lineage>
        <taxon>Bacteria</taxon>
        <taxon>Bacillati</taxon>
        <taxon>Bacillota</taxon>
        <taxon>Bacilli</taxon>
        <taxon>Bacillales</taxon>
        <taxon>Thermoactinomycetaceae</taxon>
        <taxon>Thermoflavimicrobium</taxon>
    </lineage>
</organism>
<dbReference type="InterPro" id="IPR011990">
    <property type="entry name" value="TPR-like_helical_dom_sf"/>
</dbReference>
<reference evidence="3 4" key="1">
    <citation type="submission" date="2018-06" db="EMBL/GenBank/DDBJ databases">
        <title>Thermoflavimicrobium daqus sp. nov., a thermophilic microbe isolated from Moutai-flavour Daqu.</title>
        <authorList>
            <person name="Wang X."/>
            <person name="Zhou H."/>
        </authorList>
    </citation>
    <scope>NUCLEOTIDE SEQUENCE [LARGE SCALE GENOMIC DNA]</scope>
    <source>
        <strain evidence="3 4">FBKL4.011</strain>
    </source>
</reference>